<dbReference type="EMBL" id="NIRI02000056">
    <property type="protein sequence ID" value="KAG5445292.1"/>
    <property type="molecule type" value="Genomic_DNA"/>
</dbReference>
<dbReference type="InterPro" id="IPR046336">
    <property type="entry name" value="Lon_prtase_N_sf"/>
</dbReference>
<dbReference type="SUPFAM" id="SSF48452">
    <property type="entry name" value="TPR-like"/>
    <property type="match status" value="1"/>
</dbReference>
<reference evidence="7 8" key="2">
    <citation type="journal article" date="2021" name="Genomics">
        <title>High-quality reference genome for Clonorchis sinensis.</title>
        <authorList>
            <person name="Young N.D."/>
            <person name="Stroehlein A.J."/>
            <person name="Kinkar L."/>
            <person name="Wang T."/>
            <person name="Sohn W.M."/>
            <person name="Chang B.C.H."/>
            <person name="Kaur P."/>
            <person name="Weisz D."/>
            <person name="Dudchenko O."/>
            <person name="Aiden E.L."/>
            <person name="Korhonen P.K."/>
            <person name="Gasser R.B."/>
        </authorList>
    </citation>
    <scope>NUCLEOTIDE SEQUENCE [LARGE SCALE GENOMIC DNA]</scope>
    <source>
        <strain evidence="7">Cs-k2</strain>
    </source>
</reference>
<dbReference type="AlphaFoldDB" id="A0A8T1M8S3"/>
<dbReference type="Gene3D" id="1.25.40.10">
    <property type="entry name" value="Tetratricopeptide repeat domain"/>
    <property type="match status" value="1"/>
</dbReference>
<dbReference type="SMART" id="SM00184">
    <property type="entry name" value="RING"/>
    <property type="match status" value="2"/>
</dbReference>
<dbReference type="SUPFAM" id="SSF88697">
    <property type="entry name" value="PUA domain-like"/>
    <property type="match status" value="1"/>
</dbReference>
<keyword evidence="2 4" id="KW-0863">Zinc-finger</keyword>
<dbReference type="Pfam" id="PF13923">
    <property type="entry name" value="zf-C3HC4_2"/>
    <property type="match status" value="1"/>
</dbReference>
<dbReference type="InterPro" id="IPR015947">
    <property type="entry name" value="PUA-like_sf"/>
</dbReference>
<gene>
    <name evidence="7" type="ORF">CSKR_107349</name>
</gene>
<evidence type="ECO:0000259" key="6">
    <source>
        <dbReference type="PROSITE" id="PS51787"/>
    </source>
</evidence>
<evidence type="ECO:0000313" key="8">
    <source>
        <dbReference type="Proteomes" id="UP000286415"/>
    </source>
</evidence>
<name>A0A8T1M8S3_CLOSI</name>
<dbReference type="OrthoDB" id="264917at2759"/>
<evidence type="ECO:0000313" key="7">
    <source>
        <dbReference type="EMBL" id="KAG5445292.1"/>
    </source>
</evidence>
<accession>A0A8T1M8S3</accession>
<dbReference type="PANTHER" id="PTHR23327">
    <property type="entry name" value="RING FINGER PROTEIN 127"/>
    <property type="match status" value="1"/>
</dbReference>
<evidence type="ECO:0000256" key="3">
    <source>
        <dbReference type="ARBA" id="ARBA00022833"/>
    </source>
</evidence>
<dbReference type="InterPro" id="IPR013083">
    <property type="entry name" value="Znf_RING/FYVE/PHD"/>
</dbReference>
<feature type="domain" description="Lon N-terminal" evidence="6">
    <location>
        <begin position="439"/>
        <end position="644"/>
    </location>
</feature>
<keyword evidence="8" id="KW-1185">Reference proteome</keyword>
<reference evidence="7 8" key="1">
    <citation type="journal article" date="2018" name="Biotechnol. Adv.">
        <title>Improved genomic resources and new bioinformatic workflow for the carcinogenic parasite Clonorchis sinensis: Biotechnological implications.</title>
        <authorList>
            <person name="Wang D."/>
            <person name="Korhonen P.K."/>
            <person name="Gasser R.B."/>
            <person name="Young N.D."/>
        </authorList>
    </citation>
    <scope>NUCLEOTIDE SEQUENCE [LARGE SCALE GENOMIC DNA]</scope>
    <source>
        <strain evidence="7">Cs-k2</strain>
    </source>
</reference>
<protein>
    <submittedName>
        <fullName evidence="7">LON peptidase N-terminal domain and RING finger protein 1</fullName>
    </submittedName>
</protein>
<dbReference type="InterPro" id="IPR001841">
    <property type="entry name" value="Znf_RING"/>
</dbReference>
<evidence type="ECO:0000256" key="2">
    <source>
        <dbReference type="ARBA" id="ARBA00022771"/>
    </source>
</evidence>
<dbReference type="Proteomes" id="UP000286415">
    <property type="component" value="Unassembled WGS sequence"/>
</dbReference>
<dbReference type="PANTHER" id="PTHR23327:SF42">
    <property type="entry name" value="LON PEPTIDASE N-TERMINAL DOMAIN AND RING FINGER PROTEIN C14F5.10C"/>
    <property type="match status" value="1"/>
</dbReference>
<dbReference type="SMART" id="SM00028">
    <property type="entry name" value="TPR"/>
    <property type="match status" value="2"/>
</dbReference>
<dbReference type="SMART" id="SM00464">
    <property type="entry name" value="LON"/>
    <property type="match status" value="1"/>
</dbReference>
<evidence type="ECO:0000256" key="1">
    <source>
        <dbReference type="ARBA" id="ARBA00022723"/>
    </source>
</evidence>
<evidence type="ECO:0000256" key="4">
    <source>
        <dbReference type="PROSITE-ProRule" id="PRU00175"/>
    </source>
</evidence>
<comment type="caution">
    <text evidence="7">The sequence shown here is derived from an EMBL/GenBank/DDBJ whole genome shotgun (WGS) entry which is preliminary data.</text>
</comment>
<dbReference type="GO" id="GO:0005737">
    <property type="term" value="C:cytoplasm"/>
    <property type="evidence" value="ECO:0007669"/>
    <property type="project" value="UniProtKB-ARBA"/>
</dbReference>
<dbReference type="InterPro" id="IPR017907">
    <property type="entry name" value="Znf_RING_CS"/>
</dbReference>
<feature type="domain" description="RING-type" evidence="5">
    <location>
        <begin position="84"/>
        <end position="118"/>
    </location>
</feature>
<dbReference type="Gene3D" id="2.30.130.40">
    <property type="entry name" value="LON domain-like"/>
    <property type="match status" value="1"/>
</dbReference>
<keyword evidence="1" id="KW-0479">Metal-binding</keyword>
<dbReference type="Pfam" id="PF12895">
    <property type="entry name" value="ANAPC3"/>
    <property type="match status" value="1"/>
</dbReference>
<evidence type="ECO:0000259" key="5">
    <source>
        <dbReference type="PROSITE" id="PS50089"/>
    </source>
</evidence>
<dbReference type="InterPro" id="IPR027370">
    <property type="entry name" value="Znf-RING_euk"/>
</dbReference>
<dbReference type="Pfam" id="PF13445">
    <property type="entry name" value="zf-RING_UBOX"/>
    <property type="match status" value="1"/>
</dbReference>
<sequence length="660" mass="74145">MTTPSVDVVHLTETFIKVPCFALAYGAFSKLYENEGYVANQKPVLLSKLLALCTTLYKSQRVAANLLKQTELETTKSLKTILSCSLCHRLYLQPVVLFCGHTFCRNCVEGSFKCHACTECTTTGEVNDSLLITRSISHFYPDTIPLYDLLRKSTSMVRQGKYKEALELNDELLANFSHDARSFQAAAEAQFLTSNFSGALEIIDRGLQLHPDWPKFYFIRAQCLSRLGRNREALEYYFRCFLVYPYSDCLKRGVSQVFEEEIDQSDVSSWKRAVEYCAISQGPISDALSEMPEELRATIAIQPWMRFPPAPSCLFNCPASVELQYLNSSSADVSVNSTVVESVRSELICGLCLRLLLYPCGLPCGHTFCRECIEQSLDYRPECPMCKGSMSQYVAAPDRGYCATLWKLVKFLLPEESTERQRLHEEEYTALSKVGIDPTADLPSMVCCLAFPGISCPLHIFEPRYRNMIRRAINSGSRRFGMFLPGSGSHGLSQVGVILHIRNCETLPDGRMLIDARGCARISMLSARVLDGCVAVRFDFYTDNPVKDEDCEAFRTLCENVHTMAATWLSTLPCSTRASMIPFYGGLPDLNSPSPEPTGRGAPMWVWWLVAVLPLNDQCRLKLLSLRDAQERMRKLMCILSRLLSEPFESDGRSSQGLSC</sequence>
<dbReference type="SUPFAM" id="SSF57850">
    <property type="entry name" value="RING/U-box"/>
    <property type="match status" value="2"/>
</dbReference>
<dbReference type="PROSITE" id="PS51787">
    <property type="entry name" value="LON_N"/>
    <property type="match status" value="1"/>
</dbReference>
<dbReference type="InterPro" id="IPR011990">
    <property type="entry name" value="TPR-like_helical_dom_sf"/>
</dbReference>
<dbReference type="GO" id="GO:0008270">
    <property type="term" value="F:zinc ion binding"/>
    <property type="evidence" value="ECO:0007669"/>
    <property type="project" value="UniProtKB-KW"/>
</dbReference>
<organism evidence="7 8">
    <name type="scientific">Clonorchis sinensis</name>
    <name type="common">Chinese liver fluke</name>
    <dbReference type="NCBI Taxonomy" id="79923"/>
    <lineage>
        <taxon>Eukaryota</taxon>
        <taxon>Metazoa</taxon>
        <taxon>Spiralia</taxon>
        <taxon>Lophotrochozoa</taxon>
        <taxon>Platyhelminthes</taxon>
        <taxon>Trematoda</taxon>
        <taxon>Digenea</taxon>
        <taxon>Opisthorchiida</taxon>
        <taxon>Opisthorchiata</taxon>
        <taxon>Opisthorchiidae</taxon>
        <taxon>Clonorchis</taxon>
    </lineage>
</organism>
<dbReference type="InterPro" id="IPR003111">
    <property type="entry name" value="Lon_prtase_N"/>
</dbReference>
<dbReference type="Pfam" id="PF02190">
    <property type="entry name" value="LON_substr_bdg"/>
    <property type="match status" value="1"/>
</dbReference>
<dbReference type="Gene3D" id="3.30.40.10">
    <property type="entry name" value="Zinc/RING finger domain, C3HC4 (zinc finger)"/>
    <property type="match status" value="2"/>
</dbReference>
<dbReference type="InterPro" id="IPR019734">
    <property type="entry name" value="TPR_rpt"/>
</dbReference>
<feature type="domain" description="RING-type" evidence="5">
    <location>
        <begin position="349"/>
        <end position="387"/>
    </location>
</feature>
<dbReference type="PROSITE" id="PS00518">
    <property type="entry name" value="ZF_RING_1"/>
    <property type="match status" value="2"/>
</dbReference>
<proteinExistence type="predicted"/>
<keyword evidence="3" id="KW-0862">Zinc</keyword>
<dbReference type="PROSITE" id="PS50089">
    <property type="entry name" value="ZF_RING_2"/>
    <property type="match status" value="2"/>
</dbReference>